<dbReference type="InterPro" id="IPR029060">
    <property type="entry name" value="PIN-like_dom_sf"/>
</dbReference>
<dbReference type="Pfam" id="PF01850">
    <property type="entry name" value="PIN"/>
    <property type="match status" value="1"/>
</dbReference>
<dbReference type="PANTHER" id="PTHR36173:SF1">
    <property type="entry name" value="RIBONUCLEASE VAPC22"/>
    <property type="match status" value="1"/>
</dbReference>
<accession>A0A1E3X983</accession>
<proteinExistence type="predicted"/>
<comment type="caution">
    <text evidence="2">The sequence shown here is derived from an EMBL/GenBank/DDBJ whole genome shotgun (WGS) entry which is preliminary data.</text>
</comment>
<dbReference type="SUPFAM" id="SSF88723">
    <property type="entry name" value="PIN domain-like"/>
    <property type="match status" value="1"/>
</dbReference>
<sequence>MILLDTHVLIWFIDNPKLLSTKARREINRAFSLQKIYFSQISYWEISMLVAKGRLVFNIQLKEWLELVERLPQCTSVGITPSIAAINYELSDTFPGDPADRIIVATAIDLNVPLVTKDKVIGNYKKIKTIW</sequence>
<name>A0A1E3X983_9BACT</name>
<dbReference type="CDD" id="cd09872">
    <property type="entry name" value="PIN_Sll0205-like"/>
    <property type="match status" value="1"/>
</dbReference>
<reference evidence="2 3" key="1">
    <citation type="submission" date="2016-07" db="EMBL/GenBank/DDBJ databases">
        <title>Draft genome of Scalindua rubra, obtained from a brine-seawater interface in the Red Sea, sheds light on salt adaptation in anammox bacteria.</title>
        <authorList>
            <person name="Speth D.R."/>
            <person name="Lagkouvardos I."/>
            <person name="Wang Y."/>
            <person name="Qian P.-Y."/>
            <person name="Dutilh B.E."/>
            <person name="Jetten M.S."/>
        </authorList>
    </citation>
    <scope>NUCLEOTIDE SEQUENCE [LARGE SCALE GENOMIC DNA]</scope>
    <source>
        <strain evidence="2">BSI-1</strain>
    </source>
</reference>
<dbReference type="EMBL" id="MAYW01000074">
    <property type="protein sequence ID" value="ODS32186.1"/>
    <property type="molecule type" value="Genomic_DNA"/>
</dbReference>
<evidence type="ECO:0000259" key="1">
    <source>
        <dbReference type="Pfam" id="PF01850"/>
    </source>
</evidence>
<dbReference type="InterPro" id="IPR052919">
    <property type="entry name" value="TA_system_RNase"/>
</dbReference>
<dbReference type="Proteomes" id="UP000094056">
    <property type="component" value="Unassembled WGS sequence"/>
</dbReference>
<dbReference type="PANTHER" id="PTHR36173">
    <property type="entry name" value="RIBONUCLEASE VAPC16-RELATED"/>
    <property type="match status" value="1"/>
</dbReference>
<gene>
    <name evidence="2" type="ORF">SCARUB_02705</name>
</gene>
<evidence type="ECO:0000313" key="3">
    <source>
        <dbReference type="Proteomes" id="UP000094056"/>
    </source>
</evidence>
<dbReference type="InterPro" id="IPR041705">
    <property type="entry name" value="PIN_Sll0205"/>
</dbReference>
<dbReference type="InterPro" id="IPR002716">
    <property type="entry name" value="PIN_dom"/>
</dbReference>
<evidence type="ECO:0000313" key="2">
    <source>
        <dbReference type="EMBL" id="ODS32186.1"/>
    </source>
</evidence>
<feature type="domain" description="PIN" evidence="1">
    <location>
        <begin position="2"/>
        <end position="124"/>
    </location>
</feature>
<protein>
    <submittedName>
        <fullName evidence="2">PIN domain protein</fullName>
    </submittedName>
</protein>
<dbReference type="AlphaFoldDB" id="A0A1E3X983"/>
<dbReference type="Gene3D" id="3.40.50.1010">
    <property type="entry name" value="5'-nuclease"/>
    <property type="match status" value="1"/>
</dbReference>
<organism evidence="2 3">
    <name type="scientific">Candidatus Scalindua rubra</name>
    <dbReference type="NCBI Taxonomy" id="1872076"/>
    <lineage>
        <taxon>Bacteria</taxon>
        <taxon>Pseudomonadati</taxon>
        <taxon>Planctomycetota</taxon>
        <taxon>Candidatus Brocadiia</taxon>
        <taxon>Candidatus Brocadiales</taxon>
        <taxon>Candidatus Scalinduaceae</taxon>
        <taxon>Candidatus Scalindua</taxon>
    </lineage>
</organism>